<keyword evidence="1" id="KW-1133">Transmembrane helix</keyword>
<dbReference type="Gene3D" id="1.10.238.20">
    <property type="entry name" value="Pheromone/general odorant binding protein domain"/>
    <property type="match status" value="1"/>
</dbReference>
<name>A0A9P0D2S6_9CUCU</name>
<dbReference type="InterPro" id="IPR006170">
    <property type="entry name" value="PBP/GOBP"/>
</dbReference>
<reference evidence="2" key="1">
    <citation type="submission" date="2022-01" db="EMBL/GenBank/DDBJ databases">
        <authorList>
            <person name="King R."/>
        </authorList>
    </citation>
    <scope>NUCLEOTIDE SEQUENCE</scope>
</reference>
<evidence type="ECO:0000313" key="3">
    <source>
        <dbReference type="Proteomes" id="UP001153636"/>
    </source>
</evidence>
<keyword evidence="3" id="KW-1185">Reference proteome</keyword>
<dbReference type="InterPro" id="IPR036728">
    <property type="entry name" value="PBP_GOBP_sf"/>
</dbReference>
<gene>
    <name evidence="2" type="ORF">PSYICH_LOCUS10083</name>
</gene>
<dbReference type="AlphaFoldDB" id="A0A9P0D2S6"/>
<evidence type="ECO:0000256" key="1">
    <source>
        <dbReference type="SAM" id="Phobius"/>
    </source>
</evidence>
<dbReference type="OrthoDB" id="6720385at2759"/>
<dbReference type="CDD" id="cd23992">
    <property type="entry name" value="PBP_GOBP"/>
    <property type="match status" value="1"/>
</dbReference>
<keyword evidence="1" id="KW-0472">Membrane</keyword>
<proteinExistence type="predicted"/>
<keyword evidence="1" id="KW-0812">Transmembrane</keyword>
<dbReference type="SUPFAM" id="SSF47565">
    <property type="entry name" value="Insect pheromone/odorant-binding proteins"/>
    <property type="match status" value="1"/>
</dbReference>
<sequence length="151" mass="16668">MINVISVSANMKLATEIFLCIAIFAIVANGTMKSSNIEYHNFHYECQNATSADPKQIAMVLTGAKEAGPIDGPYLLCLHKKYNIQNDNGDINLKGLRASLDLFYTEDKTNLVMDNCANRKEGTTPEEAAIELLKCCLKYVKIPAPDPNILK</sequence>
<dbReference type="GO" id="GO:0005549">
    <property type="term" value="F:odorant binding"/>
    <property type="evidence" value="ECO:0007669"/>
    <property type="project" value="InterPro"/>
</dbReference>
<organism evidence="2 3">
    <name type="scientific">Psylliodes chrysocephalus</name>
    <dbReference type="NCBI Taxonomy" id="3402493"/>
    <lineage>
        <taxon>Eukaryota</taxon>
        <taxon>Metazoa</taxon>
        <taxon>Ecdysozoa</taxon>
        <taxon>Arthropoda</taxon>
        <taxon>Hexapoda</taxon>
        <taxon>Insecta</taxon>
        <taxon>Pterygota</taxon>
        <taxon>Neoptera</taxon>
        <taxon>Endopterygota</taxon>
        <taxon>Coleoptera</taxon>
        <taxon>Polyphaga</taxon>
        <taxon>Cucujiformia</taxon>
        <taxon>Chrysomeloidea</taxon>
        <taxon>Chrysomelidae</taxon>
        <taxon>Galerucinae</taxon>
        <taxon>Alticini</taxon>
        <taxon>Psylliodes</taxon>
    </lineage>
</organism>
<evidence type="ECO:0000313" key="2">
    <source>
        <dbReference type="EMBL" id="CAH1110275.1"/>
    </source>
</evidence>
<accession>A0A9P0D2S6</accession>
<feature type="transmembrane region" description="Helical" evidence="1">
    <location>
        <begin position="13"/>
        <end position="32"/>
    </location>
</feature>
<dbReference type="EMBL" id="OV651816">
    <property type="protein sequence ID" value="CAH1110275.1"/>
    <property type="molecule type" value="Genomic_DNA"/>
</dbReference>
<dbReference type="Pfam" id="PF01395">
    <property type="entry name" value="PBP_GOBP"/>
    <property type="match status" value="1"/>
</dbReference>
<protein>
    <submittedName>
        <fullName evidence="2">Uncharacterized protein</fullName>
    </submittedName>
</protein>
<dbReference type="Proteomes" id="UP001153636">
    <property type="component" value="Chromosome 4"/>
</dbReference>